<dbReference type="GO" id="GO:0015667">
    <property type="term" value="F:site-specific DNA-methyltransferase (cytosine-N4-specific) activity"/>
    <property type="evidence" value="ECO:0007669"/>
    <property type="project" value="UniProtKB-EC"/>
</dbReference>
<dbReference type="Proteomes" id="UP000703893">
    <property type="component" value="Unassembled WGS sequence"/>
</dbReference>
<dbReference type="GO" id="GO:0003677">
    <property type="term" value="F:DNA binding"/>
    <property type="evidence" value="ECO:0007669"/>
    <property type="project" value="UniProtKB-KW"/>
</dbReference>
<comment type="caution">
    <text evidence="10">The sequence shown here is derived from an EMBL/GenBank/DDBJ whole genome shotgun (WGS) entry which is preliminary data.</text>
</comment>
<evidence type="ECO:0000313" key="11">
    <source>
        <dbReference type="Proteomes" id="UP000703893"/>
    </source>
</evidence>
<evidence type="ECO:0000256" key="1">
    <source>
        <dbReference type="ARBA" id="ARBA00010203"/>
    </source>
</evidence>
<dbReference type="AlphaFoldDB" id="A0A937X4A0"/>
<dbReference type="InterPro" id="IPR002941">
    <property type="entry name" value="DNA_methylase_N4/N6"/>
</dbReference>
<evidence type="ECO:0000256" key="3">
    <source>
        <dbReference type="ARBA" id="ARBA00022603"/>
    </source>
</evidence>
<dbReference type="Gene3D" id="3.40.50.150">
    <property type="entry name" value="Vaccinia Virus protein VP39"/>
    <property type="match status" value="2"/>
</dbReference>
<evidence type="ECO:0000313" key="10">
    <source>
        <dbReference type="EMBL" id="MBM3273987.1"/>
    </source>
</evidence>
<gene>
    <name evidence="10" type="ORF">FJZ00_02450</name>
</gene>
<evidence type="ECO:0000256" key="7">
    <source>
        <dbReference type="ARBA" id="ARBA00023125"/>
    </source>
</evidence>
<evidence type="ECO:0000256" key="8">
    <source>
        <dbReference type="ARBA" id="ARBA00049120"/>
    </source>
</evidence>
<dbReference type="EC" id="2.1.1.113" evidence="2"/>
<dbReference type="EMBL" id="VGJX01000092">
    <property type="protein sequence ID" value="MBM3273987.1"/>
    <property type="molecule type" value="Genomic_DNA"/>
</dbReference>
<keyword evidence="3" id="KW-0489">Methyltransferase</keyword>
<keyword evidence="4" id="KW-0808">Transferase</keyword>
<dbReference type="GO" id="GO:0008170">
    <property type="term" value="F:N-methyltransferase activity"/>
    <property type="evidence" value="ECO:0007669"/>
    <property type="project" value="InterPro"/>
</dbReference>
<dbReference type="InterPro" id="IPR029063">
    <property type="entry name" value="SAM-dependent_MTases_sf"/>
</dbReference>
<feature type="domain" description="DNA methylase N-4/N-6" evidence="9">
    <location>
        <begin position="30"/>
        <end position="65"/>
    </location>
</feature>
<evidence type="ECO:0000256" key="4">
    <source>
        <dbReference type="ARBA" id="ARBA00022679"/>
    </source>
</evidence>
<evidence type="ECO:0000256" key="5">
    <source>
        <dbReference type="ARBA" id="ARBA00022691"/>
    </source>
</evidence>
<dbReference type="SUPFAM" id="SSF53335">
    <property type="entry name" value="S-adenosyl-L-methionine-dependent methyltransferases"/>
    <property type="match status" value="1"/>
</dbReference>
<keyword evidence="5" id="KW-0949">S-adenosyl-L-methionine</keyword>
<dbReference type="Pfam" id="PF01555">
    <property type="entry name" value="N6_N4_Mtase"/>
    <property type="match status" value="1"/>
</dbReference>
<evidence type="ECO:0000256" key="2">
    <source>
        <dbReference type="ARBA" id="ARBA00012185"/>
    </source>
</evidence>
<evidence type="ECO:0000259" key="9">
    <source>
        <dbReference type="Pfam" id="PF01555"/>
    </source>
</evidence>
<dbReference type="PROSITE" id="PS00093">
    <property type="entry name" value="N4_MTASE"/>
    <property type="match status" value="1"/>
</dbReference>
<proteinExistence type="inferred from homology"/>
<keyword evidence="7" id="KW-0238">DNA-binding</keyword>
<comment type="catalytic activity">
    <reaction evidence="8">
        <text>a 2'-deoxycytidine in DNA + S-adenosyl-L-methionine = an N(4)-methyl-2'-deoxycytidine in DNA + S-adenosyl-L-homocysteine + H(+)</text>
        <dbReference type="Rhea" id="RHEA:16857"/>
        <dbReference type="Rhea" id="RHEA-COMP:11369"/>
        <dbReference type="Rhea" id="RHEA-COMP:13674"/>
        <dbReference type="ChEBI" id="CHEBI:15378"/>
        <dbReference type="ChEBI" id="CHEBI:57856"/>
        <dbReference type="ChEBI" id="CHEBI:59789"/>
        <dbReference type="ChEBI" id="CHEBI:85452"/>
        <dbReference type="ChEBI" id="CHEBI:137933"/>
        <dbReference type="EC" id="2.1.1.113"/>
    </reaction>
</comment>
<name>A0A937X4A0_9BACT</name>
<evidence type="ECO:0000256" key="6">
    <source>
        <dbReference type="ARBA" id="ARBA00022747"/>
    </source>
</evidence>
<feature type="non-terminal residue" evidence="10">
    <location>
        <position position="1"/>
    </location>
</feature>
<dbReference type="InterPro" id="IPR017985">
    <property type="entry name" value="MeTrfase_CN4_CS"/>
</dbReference>
<dbReference type="GO" id="GO:0032259">
    <property type="term" value="P:methylation"/>
    <property type="evidence" value="ECO:0007669"/>
    <property type="project" value="UniProtKB-KW"/>
</dbReference>
<comment type="similarity">
    <text evidence="1">Belongs to the N(4)/N(6)-methyltransferase family. N(4) subfamily.</text>
</comment>
<dbReference type="GO" id="GO:0009307">
    <property type="term" value="P:DNA restriction-modification system"/>
    <property type="evidence" value="ECO:0007669"/>
    <property type="project" value="UniProtKB-KW"/>
</dbReference>
<organism evidence="10 11">
    <name type="scientific">Candidatus Tanganyikabacteria bacterium</name>
    <dbReference type="NCBI Taxonomy" id="2961651"/>
    <lineage>
        <taxon>Bacteria</taxon>
        <taxon>Bacillati</taxon>
        <taxon>Candidatus Sericytochromatia</taxon>
        <taxon>Candidatus Tanganyikabacteria</taxon>
    </lineage>
</organism>
<accession>A0A937X4A0</accession>
<reference evidence="10 11" key="1">
    <citation type="submission" date="2019-03" db="EMBL/GenBank/DDBJ databases">
        <title>Lake Tanganyika Metagenome-Assembled Genomes (MAGs).</title>
        <authorList>
            <person name="Tran P."/>
        </authorList>
    </citation>
    <scope>NUCLEOTIDE SEQUENCE [LARGE SCALE GENOMIC DNA]</scope>
    <source>
        <strain evidence="10">K_DeepCast_65m_m2_236</strain>
    </source>
</reference>
<protein>
    <recommendedName>
        <fullName evidence="2">site-specific DNA-methyltransferase (cytosine-N(4)-specific)</fullName>
        <ecNumber evidence="2">2.1.1.113</ecNumber>
    </recommendedName>
</protein>
<sequence>HNDSLPALDWYLMPEAYSAPLVEQAFAEYGLKRGDVVLDPFSGTGTTVVVAKLHGLRGWGVEANPFLAWAARTKLAVETHPEAFDTARERVLDRIGDLSDAPEFELPDMPRVETWITPEIAYKVIALRTAIEAERPGVVRDLLRLALAAILRPVGNLKLTAHAFGSVQTKADAPVRDLFEARTAKMVCDLAEIHAGYAIGNWDAGRSTSDRRPLGSAAVTLGDARQLAGAEAPFGTVDLAITSPPYLNNLDYTMQTRLELFFLGHVAHLTDIRAIRKTMVVCDAKAMYKDIHDHELIRSFKPVQDIADAIAERHAGKNWGWDYPFMTRQYFGGLFRVLKGAKTHLKRGARFVLVVGESSHSGVKVPVPALLGELGESLGYTLENICVHRIRRSSSHGHALEEASVVLKA</sequence>
<keyword evidence="6" id="KW-0680">Restriction system</keyword>